<organism evidence="9 10">
    <name type="scientific">Pontibacter aquaedesilientis</name>
    <dbReference type="NCBI Taxonomy" id="2766980"/>
    <lineage>
        <taxon>Bacteria</taxon>
        <taxon>Pseudomonadati</taxon>
        <taxon>Bacteroidota</taxon>
        <taxon>Cytophagia</taxon>
        <taxon>Cytophagales</taxon>
        <taxon>Hymenobacteraceae</taxon>
        <taxon>Pontibacter</taxon>
    </lineage>
</organism>
<dbReference type="InterPro" id="IPR035965">
    <property type="entry name" value="PAS-like_dom_sf"/>
</dbReference>
<dbReference type="InterPro" id="IPR000700">
    <property type="entry name" value="PAS-assoc_C"/>
</dbReference>
<keyword evidence="10" id="KW-1185">Reference proteome</keyword>
<reference evidence="9 10" key="1">
    <citation type="submission" date="2020-09" db="EMBL/GenBank/DDBJ databases">
        <title>Genome sequencing and assembly of Pontibacter sp.</title>
        <authorList>
            <person name="Chhetri G."/>
        </authorList>
    </citation>
    <scope>NUCLEOTIDE SEQUENCE [LARGE SCALE GENOMIC DNA]</scope>
    <source>
        <strain evidence="9 10">JH31</strain>
    </source>
</reference>
<evidence type="ECO:0000313" key="10">
    <source>
        <dbReference type="Proteomes" id="UP000625551"/>
    </source>
</evidence>
<dbReference type="Gene3D" id="1.10.287.130">
    <property type="match status" value="1"/>
</dbReference>
<dbReference type="PROSITE" id="PS50109">
    <property type="entry name" value="HIS_KIN"/>
    <property type="match status" value="1"/>
</dbReference>
<dbReference type="RefSeq" id="WP_191182608.1">
    <property type="nucleotide sequence ID" value="NZ_JACXAJ010000001.1"/>
</dbReference>
<keyword evidence="5 9" id="KW-0418">Kinase</keyword>
<dbReference type="InterPro" id="IPR001610">
    <property type="entry name" value="PAC"/>
</dbReference>
<dbReference type="Pfam" id="PF02518">
    <property type="entry name" value="HATPase_c"/>
    <property type="match status" value="1"/>
</dbReference>
<evidence type="ECO:0000259" key="6">
    <source>
        <dbReference type="PROSITE" id="PS50109"/>
    </source>
</evidence>
<dbReference type="PANTHER" id="PTHR43304">
    <property type="entry name" value="PHYTOCHROME-LIKE PROTEIN CPH1"/>
    <property type="match status" value="1"/>
</dbReference>
<dbReference type="InterPro" id="IPR000014">
    <property type="entry name" value="PAS"/>
</dbReference>
<evidence type="ECO:0000259" key="7">
    <source>
        <dbReference type="PROSITE" id="PS50112"/>
    </source>
</evidence>
<dbReference type="SMART" id="SM00086">
    <property type="entry name" value="PAC"/>
    <property type="match status" value="2"/>
</dbReference>
<dbReference type="Gene3D" id="3.30.450.20">
    <property type="entry name" value="PAS domain"/>
    <property type="match status" value="4"/>
</dbReference>
<feature type="domain" description="PAC" evidence="8">
    <location>
        <begin position="452"/>
        <end position="504"/>
    </location>
</feature>
<dbReference type="InterPro" id="IPR036890">
    <property type="entry name" value="HATPase_C_sf"/>
</dbReference>
<dbReference type="EMBL" id="JACXAJ010000001">
    <property type="protein sequence ID" value="MBD1396509.1"/>
    <property type="molecule type" value="Genomic_DNA"/>
</dbReference>
<dbReference type="InterPro" id="IPR052162">
    <property type="entry name" value="Sensor_kinase/Photoreceptor"/>
</dbReference>
<evidence type="ECO:0000259" key="8">
    <source>
        <dbReference type="PROSITE" id="PS50113"/>
    </source>
</evidence>
<evidence type="ECO:0000256" key="3">
    <source>
        <dbReference type="ARBA" id="ARBA00022553"/>
    </source>
</evidence>
<keyword evidence="4" id="KW-0808">Transferase</keyword>
<dbReference type="SUPFAM" id="SSF55785">
    <property type="entry name" value="PYP-like sensor domain (PAS domain)"/>
    <property type="match status" value="4"/>
</dbReference>
<dbReference type="Pfam" id="PF13426">
    <property type="entry name" value="PAS_9"/>
    <property type="match status" value="2"/>
</dbReference>
<dbReference type="PROSITE" id="PS50112">
    <property type="entry name" value="PAS"/>
    <property type="match status" value="3"/>
</dbReference>
<dbReference type="InterPro" id="IPR013656">
    <property type="entry name" value="PAS_4"/>
</dbReference>
<evidence type="ECO:0000256" key="2">
    <source>
        <dbReference type="ARBA" id="ARBA00012438"/>
    </source>
</evidence>
<sequence length="745" mass="83672">MSESLQRLPVLELTPAFYSSIVRHGSEMITVIDQEGTYLYASDSITTLLGHPQGALLGTNVMALVHEEDLGITVGALRQLVGGGEKQISLPPFRYKAHNGSWHWLSCVATNMLDNPAVRGIVTNSRDITAKMEVIRLQRESRAYYKALYFDNPDLVVTLSTTGEVESCNNALFEMTGYTPEENGNRLFVDYVLPPYRQECLQVFSEALQGKSSTFHTRILKKQGEERDLQVTVVPVILDGKVRAVQCIAKDTTSEKAANNLVKAQAQQLHNILESITEAFFALDSQWRYSFGNSVFARFLNREIDDLMQRCIWEEYPWLVGSLFYQKCHEVAATGKSTVFEEEICEMEVILRFTVSPFDGGVTVSFSNITAQVAAQEELRKLSLVASKTNNGVIITDRDSHIEWVNEAFTTVTGYTLQEIKGRKPSEILTAPGTNPEVIRAIREQLAQGIPVQREFLSLRKCGERLWADLSITPVRNDSGEIIKHVYIHTDITKRKLDQEHLLKATKHLYLQNQDLQQFNYIVSHNLRAPVANLVGLSTMLQKLDRHSNRFDMGLQNLEKSARRLDDVIGDLNKILAVRTSNEDDVREQVALADVTAEVLQSMQHLLEESGAQVSVDLQPTARLWANKAYVYSILHNLVSNAIKYKSSKHSLLLEIISVRTDNGITLQIRDNGSGMDLESVGSKLFQLYQRFHQGQDGKGIGLYLVKMQVEAIGGKIEVESKLGTGTTFTIHFESALHDKKSIHN</sequence>
<dbReference type="SMART" id="SM00091">
    <property type="entry name" value="PAS"/>
    <property type="match status" value="4"/>
</dbReference>
<evidence type="ECO:0000256" key="4">
    <source>
        <dbReference type="ARBA" id="ARBA00022679"/>
    </source>
</evidence>
<proteinExistence type="predicted"/>
<feature type="domain" description="PAS" evidence="7">
    <location>
        <begin position="141"/>
        <end position="211"/>
    </location>
</feature>
<dbReference type="InterPro" id="IPR036097">
    <property type="entry name" value="HisK_dim/P_sf"/>
</dbReference>
<dbReference type="SMART" id="SM00387">
    <property type="entry name" value="HATPase_c"/>
    <property type="match status" value="1"/>
</dbReference>
<dbReference type="InterPro" id="IPR005467">
    <property type="entry name" value="His_kinase_dom"/>
</dbReference>
<feature type="domain" description="PAS" evidence="7">
    <location>
        <begin position="378"/>
        <end position="449"/>
    </location>
</feature>
<accession>A0ABR7XDZ5</accession>
<dbReference type="PROSITE" id="PS50113">
    <property type="entry name" value="PAC"/>
    <property type="match status" value="1"/>
</dbReference>
<feature type="domain" description="Histidine kinase" evidence="6">
    <location>
        <begin position="522"/>
        <end position="737"/>
    </location>
</feature>
<dbReference type="EC" id="2.7.13.3" evidence="2"/>
<dbReference type="Pfam" id="PF08448">
    <property type="entry name" value="PAS_4"/>
    <property type="match status" value="1"/>
</dbReference>
<dbReference type="InterPro" id="IPR004358">
    <property type="entry name" value="Sig_transdc_His_kin-like_C"/>
</dbReference>
<gene>
    <name evidence="9" type="ORF">H9Q13_04975</name>
</gene>
<protein>
    <recommendedName>
        <fullName evidence="2">histidine kinase</fullName>
        <ecNumber evidence="2">2.7.13.3</ecNumber>
    </recommendedName>
</protein>
<evidence type="ECO:0000256" key="1">
    <source>
        <dbReference type="ARBA" id="ARBA00000085"/>
    </source>
</evidence>
<keyword evidence="3" id="KW-0597">Phosphoprotein</keyword>
<name>A0ABR7XDZ5_9BACT</name>
<comment type="caution">
    <text evidence="9">The sequence shown here is derived from an EMBL/GenBank/DDBJ whole genome shotgun (WGS) entry which is preliminary data.</text>
</comment>
<dbReference type="Gene3D" id="3.30.565.10">
    <property type="entry name" value="Histidine kinase-like ATPase, C-terminal domain"/>
    <property type="match status" value="1"/>
</dbReference>
<dbReference type="PANTHER" id="PTHR43304:SF1">
    <property type="entry name" value="PAC DOMAIN-CONTAINING PROTEIN"/>
    <property type="match status" value="1"/>
</dbReference>
<evidence type="ECO:0000256" key="5">
    <source>
        <dbReference type="ARBA" id="ARBA00022777"/>
    </source>
</evidence>
<comment type="catalytic activity">
    <reaction evidence="1">
        <text>ATP + protein L-histidine = ADP + protein N-phospho-L-histidine.</text>
        <dbReference type="EC" id="2.7.13.3"/>
    </reaction>
</comment>
<dbReference type="CDD" id="cd00130">
    <property type="entry name" value="PAS"/>
    <property type="match status" value="3"/>
</dbReference>
<dbReference type="PRINTS" id="PR00344">
    <property type="entry name" value="BCTRLSENSOR"/>
</dbReference>
<evidence type="ECO:0000313" key="9">
    <source>
        <dbReference type="EMBL" id="MBD1396509.1"/>
    </source>
</evidence>
<dbReference type="GO" id="GO:0016301">
    <property type="term" value="F:kinase activity"/>
    <property type="evidence" value="ECO:0007669"/>
    <property type="project" value="UniProtKB-KW"/>
</dbReference>
<dbReference type="SUPFAM" id="SSF55874">
    <property type="entry name" value="ATPase domain of HSP90 chaperone/DNA topoisomerase II/histidine kinase"/>
    <property type="match status" value="1"/>
</dbReference>
<dbReference type="Proteomes" id="UP000625551">
    <property type="component" value="Unassembled WGS sequence"/>
</dbReference>
<feature type="domain" description="PAS" evidence="7">
    <location>
        <begin position="14"/>
        <end position="84"/>
    </location>
</feature>
<dbReference type="SUPFAM" id="SSF47384">
    <property type="entry name" value="Homodimeric domain of signal transducing histidine kinase"/>
    <property type="match status" value="1"/>
</dbReference>
<dbReference type="NCBIfam" id="TIGR00229">
    <property type="entry name" value="sensory_box"/>
    <property type="match status" value="3"/>
</dbReference>
<dbReference type="InterPro" id="IPR003594">
    <property type="entry name" value="HATPase_dom"/>
</dbReference>